<evidence type="ECO:0000313" key="2">
    <source>
        <dbReference type="Proteomes" id="UP001164250"/>
    </source>
</evidence>
<reference evidence="2" key="1">
    <citation type="journal article" date="2023" name="G3 (Bethesda)">
        <title>Genome assembly and association tests identify interacting loci associated with vigor, precocity, and sex in interspecific pistachio rootstocks.</title>
        <authorList>
            <person name="Palmer W."/>
            <person name="Jacygrad E."/>
            <person name="Sagayaradj S."/>
            <person name="Cavanaugh K."/>
            <person name="Han R."/>
            <person name="Bertier L."/>
            <person name="Beede B."/>
            <person name="Kafkas S."/>
            <person name="Golino D."/>
            <person name="Preece J."/>
            <person name="Michelmore R."/>
        </authorList>
    </citation>
    <scope>NUCLEOTIDE SEQUENCE [LARGE SCALE GENOMIC DNA]</scope>
</reference>
<name>A0ACC1AML2_9ROSI</name>
<accession>A0ACC1AML2</accession>
<organism evidence="1 2">
    <name type="scientific">Pistacia atlantica</name>
    <dbReference type="NCBI Taxonomy" id="434234"/>
    <lineage>
        <taxon>Eukaryota</taxon>
        <taxon>Viridiplantae</taxon>
        <taxon>Streptophyta</taxon>
        <taxon>Embryophyta</taxon>
        <taxon>Tracheophyta</taxon>
        <taxon>Spermatophyta</taxon>
        <taxon>Magnoliopsida</taxon>
        <taxon>eudicotyledons</taxon>
        <taxon>Gunneridae</taxon>
        <taxon>Pentapetalae</taxon>
        <taxon>rosids</taxon>
        <taxon>malvids</taxon>
        <taxon>Sapindales</taxon>
        <taxon>Anacardiaceae</taxon>
        <taxon>Pistacia</taxon>
    </lineage>
</organism>
<protein>
    <submittedName>
        <fullName evidence="1">Uncharacterized protein</fullName>
    </submittedName>
</protein>
<evidence type="ECO:0000313" key="1">
    <source>
        <dbReference type="EMBL" id="KAJ0087936.1"/>
    </source>
</evidence>
<comment type="caution">
    <text evidence="1">The sequence shown here is derived from an EMBL/GenBank/DDBJ whole genome shotgun (WGS) entry which is preliminary data.</text>
</comment>
<dbReference type="EMBL" id="CM047905">
    <property type="protein sequence ID" value="KAJ0087936.1"/>
    <property type="molecule type" value="Genomic_DNA"/>
</dbReference>
<keyword evidence="2" id="KW-1185">Reference proteome</keyword>
<sequence length="173" mass="19821">MSSLTFQNIIISTFILYLLVFTVATKAHEDEELMKQEFLDVHNNIREHMGEPPLNWDEELAKCAQNWANALSGDCNMIHSNGPYGENLFWGGYDHWTPTEVVQSWASESQYFDDKGNTCSEGQMCGHYTQVIWRKTCRIGCARQKCNNGGLIVVCNYDPPGNYEHENPLYETN</sequence>
<proteinExistence type="predicted"/>
<dbReference type="Proteomes" id="UP001164250">
    <property type="component" value="Chromosome 9"/>
</dbReference>
<gene>
    <name evidence="1" type="ORF">Patl1_31976</name>
</gene>